<evidence type="ECO:0000313" key="1">
    <source>
        <dbReference type="EMBL" id="CEK52039.1"/>
    </source>
</evidence>
<feature type="non-terminal residue" evidence="1">
    <location>
        <position position="107"/>
    </location>
</feature>
<proteinExistence type="predicted"/>
<accession>A0A0B6Y7C7</accession>
<dbReference type="AlphaFoldDB" id="A0A0B6Y7C7"/>
<gene>
    <name evidence="1" type="primary">ORF15283</name>
</gene>
<reference evidence="1" key="1">
    <citation type="submission" date="2014-12" db="EMBL/GenBank/DDBJ databases">
        <title>Insight into the proteome of Arion vulgaris.</title>
        <authorList>
            <person name="Aradska J."/>
            <person name="Bulat T."/>
            <person name="Smidak R."/>
            <person name="Sarate P."/>
            <person name="Gangsoo J."/>
            <person name="Sialana F."/>
            <person name="Bilban M."/>
            <person name="Lubec G."/>
        </authorList>
    </citation>
    <scope>NUCLEOTIDE SEQUENCE</scope>
    <source>
        <tissue evidence="1">Skin</tissue>
    </source>
</reference>
<protein>
    <submittedName>
        <fullName evidence="1">Uncharacterized protein</fullName>
    </submittedName>
</protein>
<organism evidence="1">
    <name type="scientific">Arion vulgaris</name>
    <dbReference type="NCBI Taxonomy" id="1028688"/>
    <lineage>
        <taxon>Eukaryota</taxon>
        <taxon>Metazoa</taxon>
        <taxon>Spiralia</taxon>
        <taxon>Lophotrochozoa</taxon>
        <taxon>Mollusca</taxon>
        <taxon>Gastropoda</taxon>
        <taxon>Heterobranchia</taxon>
        <taxon>Euthyneura</taxon>
        <taxon>Panpulmonata</taxon>
        <taxon>Eupulmonata</taxon>
        <taxon>Stylommatophora</taxon>
        <taxon>Helicina</taxon>
        <taxon>Arionoidea</taxon>
        <taxon>Arionidae</taxon>
        <taxon>Arion</taxon>
    </lineage>
</organism>
<dbReference type="EMBL" id="HACG01005174">
    <property type="protein sequence ID" value="CEK52039.1"/>
    <property type="molecule type" value="Transcribed_RNA"/>
</dbReference>
<sequence>QSKTSNCLVEKGKDDIQETAYNFVDVFCPSLGEKPYCIPPIKRLMHKDKQLVHGMESEKRVFGSFERFFAERQIPVFMLCHYPMFGFLQVYHGNTKHLDRHSMSSTS</sequence>
<feature type="non-terminal residue" evidence="1">
    <location>
        <position position="1"/>
    </location>
</feature>
<name>A0A0B6Y7C7_9EUPU</name>